<dbReference type="AlphaFoldDB" id="A0A4U0S6I7"/>
<evidence type="ECO:0000313" key="2">
    <source>
        <dbReference type="Proteomes" id="UP000305778"/>
    </source>
</evidence>
<name>A0A4U0S6I7_9ACTN</name>
<reference evidence="1 2" key="1">
    <citation type="submission" date="2019-04" db="EMBL/GenBank/DDBJ databases">
        <title>Streptomyces oryziradicis sp. nov., a novel actinomycete isolated from rhizosphere soil of rice (Oryza sativa L.).</title>
        <authorList>
            <person name="Li C."/>
        </authorList>
    </citation>
    <scope>NUCLEOTIDE SEQUENCE [LARGE SCALE GENOMIC DNA]</scope>
    <source>
        <strain evidence="1 2">NEAU-C40</strain>
    </source>
</reference>
<comment type="caution">
    <text evidence="1">The sequence shown here is derived from an EMBL/GenBank/DDBJ whole genome shotgun (WGS) entry which is preliminary data.</text>
</comment>
<proteinExistence type="predicted"/>
<evidence type="ECO:0000313" key="1">
    <source>
        <dbReference type="EMBL" id="TKA04724.1"/>
    </source>
</evidence>
<dbReference type="EMBL" id="SUMC01000048">
    <property type="protein sequence ID" value="TKA04724.1"/>
    <property type="molecule type" value="Genomic_DNA"/>
</dbReference>
<keyword evidence="2" id="KW-1185">Reference proteome</keyword>
<organism evidence="1 2">
    <name type="scientific">Actinacidiphila oryziradicis</name>
    <dbReference type="NCBI Taxonomy" id="2571141"/>
    <lineage>
        <taxon>Bacteria</taxon>
        <taxon>Bacillati</taxon>
        <taxon>Actinomycetota</taxon>
        <taxon>Actinomycetes</taxon>
        <taxon>Kitasatosporales</taxon>
        <taxon>Streptomycetaceae</taxon>
        <taxon>Actinacidiphila</taxon>
    </lineage>
</organism>
<dbReference type="RefSeq" id="WP_136728157.1">
    <property type="nucleotide sequence ID" value="NZ_SUMC01000048.1"/>
</dbReference>
<protein>
    <submittedName>
        <fullName evidence="1">Uncharacterized protein</fullName>
    </submittedName>
</protein>
<gene>
    <name evidence="1" type="ORF">FCI23_34730</name>
</gene>
<accession>A0A4U0S6I7</accession>
<dbReference type="Proteomes" id="UP000305778">
    <property type="component" value="Unassembled WGS sequence"/>
</dbReference>
<sequence>MTAAAWANISDRADVDAVAEDAEAGIRADVDRALDGARAQGATGDTLALLARITVETAAAEYRGSALALLARSPEADTEAKLANEKMRSWHRFVTRAAAKEAAGQARARVAGHLLATRTAALLTARPAAGTPPVDDGELDPYAAGAAQVRAAMRTRVQRTGPLGGMAARS</sequence>